<name>A0A2R3P6K7_MESFO</name>
<accession>A0A2R3P6K7</accession>
<dbReference type="EMBL" id="CP022513">
    <property type="protein sequence ID" value="AVN64132.1"/>
    <property type="molecule type" value="Genomic_DNA"/>
</dbReference>
<dbReference type="Proteomes" id="UP000239216">
    <property type="component" value="Chromosome"/>
</dbReference>
<gene>
    <name evidence="1" type="ORF">CG003_00355</name>
</gene>
<evidence type="ECO:0000313" key="1">
    <source>
        <dbReference type="EMBL" id="AVN64132.1"/>
    </source>
</evidence>
<evidence type="ECO:0000313" key="2">
    <source>
        <dbReference type="Proteomes" id="UP000239216"/>
    </source>
</evidence>
<protein>
    <submittedName>
        <fullName evidence="1">Uncharacterized protein</fullName>
    </submittedName>
</protein>
<dbReference type="AlphaFoldDB" id="A0A2R3P6K7"/>
<reference evidence="1 2" key="1">
    <citation type="submission" date="2017-07" db="EMBL/GenBank/DDBJ databases">
        <title>Comparative genomic analysis of Mesoplasma florum.</title>
        <authorList>
            <person name="Baby V."/>
            <person name="Lachance J.-C."/>
            <person name="Gagnon J."/>
            <person name="Lucier J.-F."/>
            <person name="Matteau D."/>
            <person name="Knight T.F."/>
            <person name="Rodrigue S."/>
        </authorList>
    </citation>
    <scope>NUCLEOTIDE SEQUENCE [LARGE SCALE GENOMIC DNA]</scope>
    <source>
        <strain evidence="1 2">CnuA-2</strain>
    </source>
</reference>
<sequence length="169" mass="20270">MKIKINIYNFSKRNKKWNKVFNKIKNTCDLNQLETKKFGNENLSEVDFYMIIVNKKTNLKFVFEVAKSLPKRALIVFEKKLKNYSDFGKQKNDNIDMLFFENQVNENFYNTFLQSFIKNSFFNSENLFIFHNEVKDLCSDCIKIIFDNDLSENNKCKKNYLIFKEGNIQ</sequence>
<organism evidence="1 2">
    <name type="scientific">Mesoplasma florum</name>
    <name type="common">Acholeplasma florum</name>
    <dbReference type="NCBI Taxonomy" id="2151"/>
    <lineage>
        <taxon>Bacteria</taxon>
        <taxon>Bacillati</taxon>
        <taxon>Mycoplasmatota</taxon>
        <taxon>Mollicutes</taxon>
        <taxon>Entomoplasmatales</taxon>
        <taxon>Entomoplasmataceae</taxon>
        <taxon>Mesoplasma</taxon>
    </lineage>
</organism>
<dbReference type="RefSeq" id="WP_029512027.1">
    <property type="nucleotide sequence ID" value="NZ_CP022513.1"/>
</dbReference>
<proteinExistence type="predicted"/>